<reference evidence="6 7" key="1">
    <citation type="journal article" date="2019" name="Int. J. Syst. Evol. Microbiol.">
        <title>The Global Catalogue of Microorganisms (GCM) 10K type strain sequencing project: providing services to taxonomists for standard genome sequencing and annotation.</title>
        <authorList>
            <consortium name="The Broad Institute Genomics Platform"/>
            <consortium name="The Broad Institute Genome Sequencing Center for Infectious Disease"/>
            <person name="Wu L."/>
            <person name="Ma J."/>
        </authorList>
    </citation>
    <scope>NUCLEOTIDE SEQUENCE [LARGE SCALE GENOMIC DNA]</scope>
    <source>
        <strain evidence="6 7">JCM 11117</strain>
    </source>
</reference>
<dbReference type="Proteomes" id="UP001499967">
    <property type="component" value="Unassembled WGS sequence"/>
</dbReference>
<dbReference type="CDD" id="cd01094">
    <property type="entry name" value="Alkanesulfonate_monoxygenase"/>
    <property type="match status" value="1"/>
</dbReference>
<dbReference type="Pfam" id="PF00296">
    <property type="entry name" value="Bac_luciferase"/>
    <property type="match status" value="1"/>
</dbReference>
<comment type="caution">
    <text evidence="6">The sequence shown here is derived from an EMBL/GenBank/DDBJ whole genome shotgun (WGS) entry which is preliminary data.</text>
</comment>
<keyword evidence="2" id="KW-0288">FMN</keyword>
<evidence type="ECO:0000256" key="2">
    <source>
        <dbReference type="ARBA" id="ARBA00022643"/>
    </source>
</evidence>
<dbReference type="InterPro" id="IPR011251">
    <property type="entry name" value="Luciferase-like_dom"/>
</dbReference>
<keyword evidence="3" id="KW-0560">Oxidoreductase</keyword>
<evidence type="ECO:0000313" key="7">
    <source>
        <dbReference type="Proteomes" id="UP001499967"/>
    </source>
</evidence>
<organism evidence="6 7">
    <name type="scientific">Pseudonocardia zijingensis</name>
    <dbReference type="NCBI Taxonomy" id="153376"/>
    <lineage>
        <taxon>Bacteria</taxon>
        <taxon>Bacillati</taxon>
        <taxon>Actinomycetota</taxon>
        <taxon>Actinomycetes</taxon>
        <taxon>Pseudonocardiales</taxon>
        <taxon>Pseudonocardiaceae</taxon>
        <taxon>Pseudonocardia</taxon>
    </lineage>
</organism>
<keyword evidence="1" id="KW-0285">Flavoprotein</keyword>
<dbReference type="InterPro" id="IPR036661">
    <property type="entry name" value="Luciferase-like_sf"/>
</dbReference>
<feature type="domain" description="Luciferase-like" evidence="5">
    <location>
        <begin position="8"/>
        <end position="324"/>
    </location>
</feature>
<keyword evidence="7" id="KW-1185">Reference proteome</keyword>
<keyword evidence="4" id="KW-0503">Monooxygenase</keyword>
<dbReference type="EMBL" id="BAAAHP010000075">
    <property type="protein sequence ID" value="GAA0935222.1"/>
    <property type="molecule type" value="Genomic_DNA"/>
</dbReference>
<gene>
    <name evidence="6" type="ORF">GCM10009559_26520</name>
</gene>
<dbReference type="InterPro" id="IPR050172">
    <property type="entry name" value="SsuD_RutA_monooxygenase"/>
</dbReference>
<sequence length="373" mass="41522">MLSKNTFQLGLFALNCSNGMTMTKAPERWHNTWDNNVRAARLADEAGLEFLLPVGRWRGYGGETDSQSSNFEPITWATGILASTSRIRVFSTTHCALIHPVFAAKQMTTADHIGHGRFGLNIVAGWNAAEFSMFGESLKEHDDRYAYAQEWLDIVKKVWHEPELFDHHGRFFDLVGVEGHPHPVAEPVIMSAGSSPTGSAFAARNADALFMVINDLDSMADKVAEVKRRNPERRFGVFASSHLVCRPTRQEAEDYYHYIVDEMGDWEAADNMAAGRLTAQSSTAEQLQAHAMKRRNIGGSGTWPVVGSYDDAVDMYERLAASGLSGVAVGLIDYIEEFPHLRDEVLPRMERRGLRLPVAPEDHEDPARAKAFA</sequence>
<proteinExistence type="predicted"/>
<evidence type="ECO:0000256" key="4">
    <source>
        <dbReference type="ARBA" id="ARBA00023033"/>
    </source>
</evidence>
<dbReference type="PANTHER" id="PTHR42847:SF4">
    <property type="entry name" value="ALKANESULFONATE MONOOXYGENASE-RELATED"/>
    <property type="match status" value="1"/>
</dbReference>
<evidence type="ECO:0000313" key="6">
    <source>
        <dbReference type="EMBL" id="GAA0935222.1"/>
    </source>
</evidence>
<dbReference type="SUPFAM" id="SSF51679">
    <property type="entry name" value="Bacterial luciferase-like"/>
    <property type="match status" value="1"/>
</dbReference>
<protein>
    <submittedName>
        <fullName evidence="6">LLM class flavin-dependent oxidoreductase</fullName>
    </submittedName>
</protein>
<accession>A0ABN1PZG5</accession>
<dbReference type="Gene3D" id="3.20.20.30">
    <property type="entry name" value="Luciferase-like domain"/>
    <property type="match status" value="1"/>
</dbReference>
<evidence type="ECO:0000256" key="1">
    <source>
        <dbReference type="ARBA" id="ARBA00022630"/>
    </source>
</evidence>
<dbReference type="RefSeq" id="WP_343941645.1">
    <property type="nucleotide sequence ID" value="NZ_BAAAHP010000075.1"/>
</dbReference>
<name>A0ABN1PZG5_9PSEU</name>
<evidence type="ECO:0000256" key="3">
    <source>
        <dbReference type="ARBA" id="ARBA00023002"/>
    </source>
</evidence>
<evidence type="ECO:0000259" key="5">
    <source>
        <dbReference type="Pfam" id="PF00296"/>
    </source>
</evidence>
<dbReference type="PANTHER" id="PTHR42847">
    <property type="entry name" value="ALKANESULFONATE MONOOXYGENASE"/>
    <property type="match status" value="1"/>
</dbReference>